<feature type="domain" description="NADP-dependent oxidoreductase" evidence="3">
    <location>
        <begin position="92"/>
        <end position="184"/>
    </location>
</feature>
<dbReference type="PANTHER" id="PTHR43364:SF4">
    <property type="entry name" value="NAD(P)-LINKED OXIDOREDUCTASE SUPERFAMILY PROTEIN"/>
    <property type="match status" value="1"/>
</dbReference>
<keyword evidence="5" id="KW-1185">Reference proteome</keyword>
<dbReference type="InterPro" id="IPR050523">
    <property type="entry name" value="AKR_Detox_Biosynth"/>
</dbReference>
<keyword evidence="1" id="KW-0560">Oxidoreductase</keyword>
<evidence type="ECO:0000259" key="3">
    <source>
        <dbReference type="Pfam" id="PF00248"/>
    </source>
</evidence>
<proteinExistence type="predicted"/>
<name>A0A7H0H8F3_9ACTN</name>
<dbReference type="AlphaFoldDB" id="A0A7H0H8F3"/>
<evidence type="ECO:0000313" key="5">
    <source>
        <dbReference type="Proteomes" id="UP000516117"/>
    </source>
</evidence>
<evidence type="ECO:0000256" key="2">
    <source>
        <dbReference type="SAM" id="MobiDB-lite"/>
    </source>
</evidence>
<dbReference type="EMBL" id="CP060789">
    <property type="protein sequence ID" value="QNP56819.1"/>
    <property type="molecule type" value="Genomic_DNA"/>
</dbReference>
<dbReference type="InterPro" id="IPR023210">
    <property type="entry name" value="NADP_OxRdtase_dom"/>
</dbReference>
<gene>
    <name evidence="4" type="ORF">H9L22_05550</name>
</gene>
<dbReference type="InterPro" id="IPR036812">
    <property type="entry name" value="NAD(P)_OxRdtase_dom_sf"/>
</dbReference>
<dbReference type="Proteomes" id="UP000516117">
    <property type="component" value="Chromosome"/>
</dbReference>
<dbReference type="Gene3D" id="3.20.20.100">
    <property type="entry name" value="NADP-dependent oxidoreductase domain"/>
    <property type="match status" value="1"/>
</dbReference>
<dbReference type="GO" id="GO:0005829">
    <property type="term" value="C:cytosol"/>
    <property type="evidence" value="ECO:0007669"/>
    <property type="project" value="TreeGrafter"/>
</dbReference>
<dbReference type="SUPFAM" id="SSF51430">
    <property type="entry name" value="NAD(P)-linked oxidoreductase"/>
    <property type="match status" value="1"/>
</dbReference>
<dbReference type="KEGG" id="tdf:H9L22_05550"/>
<organism evidence="4 5">
    <name type="scientific">Tessaracoccus defluvii</name>
    <dbReference type="NCBI Taxonomy" id="1285901"/>
    <lineage>
        <taxon>Bacteria</taxon>
        <taxon>Bacillati</taxon>
        <taxon>Actinomycetota</taxon>
        <taxon>Actinomycetes</taxon>
        <taxon>Propionibacteriales</taxon>
        <taxon>Propionibacteriaceae</taxon>
        <taxon>Tessaracoccus</taxon>
    </lineage>
</organism>
<evidence type="ECO:0000313" key="4">
    <source>
        <dbReference type="EMBL" id="QNP56819.1"/>
    </source>
</evidence>
<feature type="region of interest" description="Disordered" evidence="2">
    <location>
        <begin position="40"/>
        <end position="66"/>
    </location>
</feature>
<dbReference type="Pfam" id="PF00248">
    <property type="entry name" value="Aldo_ket_red"/>
    <property type="match status" value="1"/>
</dbReference>
<sequence length="211" mass="23374">MGLVPTAARRVSGFGLRVDHAVLDLPDDCARDCQGSLRPLHRGPLGRRRRRRRPVLRRARAHRASRAETCPQLGRGGRLLHRRERVRVRRGELVTEGKIRYFGHSNYSAEQARHAAQVAAEAGLDGFISSQIEYSLLHRTPEAELLPTAQDLGLGVFPYFPLANGLLTGKYTRDGGERGGSARSNPTCSRRRTGICWTPTSGSATRRGTRC</sequence>
<protein>
    <submittedName>
        <fullName evidence="4">Aldo/keto reductase</fullName>
    </submittedName>
</protein>
<reference evidence="4 5" key="1">
    <citation type="submission" date="2020-08" db="EMBL/GenBank/DDBJ databases">
        <title>Genome sequence of Tessaracoccus defluvii JCM 17540T.</title>
        <authorList>
            <person name="Hyun D.-W."/>
            <person name="Bae J.-W."/>
        </authorList>
    </citation>
    <scope>NUCLEOTIDE SEQUENCE [LARGE SCALE GENOMIC DNA]</scope>
    <source>
        <strain evidence="4 5">JCM 17540</strain>
    </source>
</reference>
<dbReference type="PANTHER" id="PTHR43364">
    <property type="entry name" value="NADH-SPECIFIC METHYLGLYOXAL REDUCTASE-RELATED"/>
    <property type="match status" value="1"/>
</dbReference>
<dbReference type="GO" id="GO:0016491">
    <property type="term" value="F:oxidoreductase activity"/>
    <property type="evidence" value="ECO:0007669"/>
    <property type="project" value="UniProtKB-KW"/>
</dbReference>
<accession>A0A7H0H8F3</accession>
<feature type="compositionally biased region" description="Basic residues" evidence="2">
    <location>
        <begin position="40"/>
        <end position="64"/>
    </location>
</feature>
<evidence type="ECO:0000256" key="1">
    <source>
        <dbReference type="ARBA" id="ARBA00023002"/>
    </source>
</evidence>